<dbReference type="GO" id="GO:0050201">
    <property type="term" value="F:fucokinase activity"/>
    <property type="evidence" value="ECO:0007669"/>
    <property type="project" value="TreeGrafter"/>
</dbReference>
<dbReference type="RefSeq" id="WP_179371855.1">
    <property type="nucleotide sequence ID" value="NZ_CP026995.1"/>
</dbReference>
<dbReference type="PRINTS" id="PR00960">
    <property type="entry name" value="LMBPPROTEIN"/>
</dbReference>
<gene>
    <name evidence="8" type="ORF">C5F50_00845</name>
</gene>
<dbReference type="Proteomes" id="UP000509478">
    <property type="component" value="Chromosome"/>
</dbReference>
<reference evidence="8 9" key="1">
    <citation type="submission" date="2018-02" db="EMBL/GenBank/DDBJ databases">
        <title>Complete genome of Nitrosopumilus ureaphilus PS0.</title>
        <authorList>
            <person name="Qin W."/>
            <person name="Zheng Y."/>
            <person name="Stahl D.A."/>
        </authorList>
    </citation>
    <scope>NUCLEOTIDE SEQUENCE [LARGE SCALE GENOMIC DNA]</scope>
    <source>
        <strain evidence="8 9">PS0</strain>
    </source>
</reference>
<keyword evidence="4" id="KW-0067">ATP-binding</keyword>
<keyword evidence="2" id="KW-0547">Nucleotide-binding</keyword>
<comment type="similarity">
    <text evidence="5">Belongs to the GHMP kinase family.</text>
</comment>
<evidence type="ECO:0000256" key="3">
    <source>
        <dbReference type="ARBA" id="ARBA00022777"/>
    </source>
</evidence>
<dbReference type="PANTHER" id="PTHR32463">
    <property type="entry name" value="L-FUCOSE KINASE"/>
    <property type="match status" value="1"/>
</dbReference>
<dbReference type="InterPro" id="IPR006204">
    <property type="entry name" value="GHMP_kinase_N_dom"/>
</dbReference>
<sequence>MHIGISPVRISFAGGGTDMPEYYEKYGGNVVSTAISLFTYLMIKPRKDDSFQAFSTDFEIHQSKITYKKLKAKAGTEIAVSVIKYLNFKHGADFVIGSDVQPGSGLGASSSLTVNFINTISKLQKKKFSNKQIAEKAFFVERNLLLHPIGKQDDYVASYGGLNYIKFNKNKTTVTPIKLSKSKSQELQNNLLLFFIGTTRKSSTVLTTQLKKTKNLEPTTLNSLHKVNDLGKELFYSLKKSDLNRVGEILDQGWKEKKNFTKQVSNPKIDKIYENAIQKGAIGGKLTGAGAGGHMLFYCEPKKQTLVKNEMKHLGLKHIDFKLYQNGPKILNLYDFI</sequence>
<name>A0A7D5M496_9ARCH</name>
<feature type="domain" description="GHMP kinase C-terminal" evidence="7">
    <location>
        <begin position="236"/>
        <end position="311"/>
    </location>
</feature>
<keyword evidence="1" id="KW-0808">Transferase</keyword>
<dbReference type="AlphaFoldDB" id="A0A7D5M496"/>
<dbReference type="Pfam" id="PF08544">
    <property type="entry name" value="GHMP_kinases_C"/>
    <property type="match status" value="1"/>
</dbReference>
<evidence type="ECO:0000259" key="7">
    <source>
        <dbReference type="Pfam" id="PF08544"/>
    </source>
</evidence>
<proteinExistence type="inferred from homology"/>
<accession>A0A7D5M496</accession>
<dbReference type="SUPFAM" id="SSF54211">
    <property type="entry name" value="Ribosomal protein S5 domain 2-like"/>
    <property type="match status" value="1"/>
</dbReference>
<dbReference type="InterPro" id="IPR036554">
    <property type="entry name" value="GHMP_kinase_C_sf"/>
</dbReference>
<dbReference type="InterPro" id="IPR020568">
    <property type="entry name" value="Ribosomal_Su5_D2-typ_SF"/>
</dbReference>
<evidence type="ECO:0000256" key="1">
    <source>
        <dbReference type="ARBA" id="ARBA00022679"/>
    </source>
</evidence>
<dbReference type="GO" id="GO:0005524">
    <property type="term" value="F:ATP binding"/>
    <property type="evidence" value="ECO:0007669"/>
    <property type="project" value="UniProtKB-KW"/>
</dbReference>
<dbReference type="InterPro" id="IPR052203">
    <property type="entry name" value="GHMP_Kinase-Related"/>
</dbReference>
<dbReference type="PANTHER" id="PTHR32463:SF0">
    <property type="entry name" value="L-FUCOSE KINASE"/>
    <property type="match status" value="1"/>
</dbReference>
<keyword evidence="3 8" id="KW-0418">Kinase</keyword>
<protein>
    <submittedName>
        <fullName evidence="8">D-glycero-D-manno-heptose 7-phosphate kinase</fullName>
    </submittedName>
</protein>
<dbReference type="Gene3D" id="3.30.230.120">
    <property type="match status" value="1"/>
</dbReference>
<dbReference type="PIRSF" id="PIRSF036406">
    <property type="entry name" value="Hept_kin"/>
    <property type="match status" value="1"/>
</dbReference>
<dbReference type="GeneID" id="56066563"/>
<evidence type="ECO:0000313" key="8">
    <source>
        <dbReference type="EMBL" id="QLH05791.1"/>
    </source>
</evidence>
<feature type="domain" description="GHMP kinase N-terminal" evidence="6">
    <location>
        <begin position="80"/>
        <end position="161"/>
    </location>
</feature>
<dbReference type="InterPro" id="IPR013750">
    <property type="entry name" value="GHMP_kinase_C_dom"/>
</dbReference>
<evidence type="ECO:0000256" key="5">
    <source>
        <dbReference type="ARBA" id="ARBA00038121"/>
    </source>
</evidence>
<evidence type="ECO:0000259" key="6">
    <source>
        <dbReference type="Pfam" id="PF00288"/>
    </source>
</evidence>
<dbReference type="EMBL" id="CP026995">
    <property type="protein sequence ID" value="QLH05791.1"/>
    <property type="molecule type" value="Genomic_DNA"/>
</dbReference>
<dbReference type="OrthoDB" id="116110at2157"/>
<organism evidence="8 9">
    <name type="scientific">Nitrosopumilus ureiphilus</name>
    <dbReference type="NCBI Taxonomy" id="1470067"/>
    <lineage>
        <taxon>Archaea</taxon>
        <taxon>Nitrososphaerota</taxon>
        <taxon>Nitrososphaeria</taxon>
        <taxon>Nitrosopumilales</taxon>
        <taxon>Nitrosopumilaceae</taxon>
        <taxon>Nitrosopumilus</taxon>
    </lineage>
</organism>
<dbReference type="KEGG" id="nue:C5F50_00845"/>
<evidence type="ECO:0000256" key="4">
    <source>
        <dbReference type="ARBA" id="ARBA00022840"/>
    </source>
</evidence>
<dbReference type="InterPro" id="IPR014606">
    <property type="entry name" value="Heptose_7-P_kinase"/>
</dbReference>
<evidence type="ECO:0000313" key="9">
    <source>
        <dbReference type="Proteomes" id="UP000509478"/>
    </source>
</evidence>
<dbReference type="SUPFAM" id="SSF55060">
    <property type="entry name" value="GHMP Kinase, C-terminal domain"/>
    <property type="match status" value="1"/>
</dbReference>
<evidence type="ECO:0000256" key="2">
    <source>
        <dbReference type="ARBA" id="ARBA00022741"/>
    </source>
</evidence>
<dbReference type="InterPro" id="IPR001174">
    <property type="entry name" value="HddA/FKP"/>
</dbReference>
<dbReference type="Pfam" id="PF00288">
    <property type="entry name" value="GHMP_kinases_N"/>
    <property type="match status" value="1"/>
</dbReference>
<dbReference type="GO" id="GO:0042352">
    <property type="term" value="P:GDP-L-fucose salvage"/>
    <property type="evidence" value="ECO:0007669"/>
    <property type="project" value="TreeGrafter"/>
</dbReference>
<keyword evidence="9" id="KW-1185">Reference proteome</keyword>